<reference evidence="3 4" key="1">
    <citation type="submission" date="2022-06" db="EMBL/GenBank/DDBJ databases">
        <title>Genomic Encyclopedia of Type Strains, Phase I: the one thousand microbial genomes (KMG-I) project.</title>
        <authorList>
            <person name="Kyrpides N."/>
        </authorList>
    </citation>
    <scope>NUCLEOTIDE SEQUENCE [LARGE SCALE GENOMIC DNA]</scope>
    <source>
        <strain evidence="3 4">DSM 43889</strain>
    </source>
</reference>
<comment type="caution">
    <text evidence="3">The sequence shown here is derived from an EMBL/GenBank/DDBJ whole genome shotgun (WGS) entry which is preliminary data.</text>
</comment>
<feature type="domain" description="DUF397" evidence="2">
    <location>
        <begin position="9"/>
        <end position="65"/>
    </location>
</feature>
<dbReference type="Pfam" id="PF04149">
    <property type="entry name" value="DUF397"/>
    <property type="match status" value="1"/>
</dbReference>
<accession>A0ABT1JQC5</accession>
<dbReference type="RefSeq" id="WP_026419019.1">
    <property type="nucleotide sequence ID" value="NZ_AUBJ02000001.1"/>
</dbReference>
<protein>
    <recommendedName>
        <fullName evidence="2">DUF397 domain-containing protein</fullName>
    </recommendedName>
</protein>
<feature type="region of interest" description="Disordered" evidence="1">
    <location>
        <begin position="1"/>
        <end position="21"/>
    </location>
</feature>
<evidence type="ECO:0000313" key="4">
    <source>
        <dbReference type="Proteomes" id="UP000791080"/>
    </source>
</evidence>
<feature type="compositionally biased region" description="Polar residues" evidence="1">
    <location>
        <begin position="10"/>
        <end position="20"/>
    </location>
</feature>
<keyword evidence="4" id="KW-1185">Reference proteome</keyword>
<dbReference type="EMBL" id="AUBJ02000001">
    <property type="protein sequence ID" value="MCP2333896.1"/>
    <property type="molecule type" value="Genomic_DNA"/>
</dbReference>
<proteinExistence type="predicted"/>
<dbReference type="InterPro" id="IPR007278">
    <property type="entry name" value="DUF397"/>
</dbReference>
<name>A0ABT1JQC5_ACTCY</name>
<gene>
    <name evidence="3" type="ORF">G443_004166</name>
</gene>
<evidence type="ECO:0000259" key="2">
    <source>
        <dbReference type="Pfam" id="PF04149"/>
    </source>
</evidence>
<organism evidence="3 4">
    <name type="scientific">Actinoalloteichus caeruleus DSM 43889</name>
    <dbReference type="NCBI Taxonomy" id="1120930"/>
    <lineage>
        <taxon>Bacteria</taxon>
        <taxon>Bacillati</taxon>
        <taxon>Actinomycetota</taxon>
        <taxon>Actinomycetes</taxon>
        <taxon>Pseudonocardiales</taxon>
        <taxon>Pseudonocardiaceae</taxon>
        <taxon>Actinoalloteichus</taxon>
        <taxon>Actinoalloteichus cyanogriseus</taxon>
    </lineage>
</organism>
<evidence type="ECO:0000256" key="1">
    <source>
        <dbReference type="SAM" id="MobiDB-lite"/>
    </source>
</evidence>
<dbReference type="Proteomes" id="UP000791080">
    <property type="component" value="Unassembled WGS sequence"/>
</dbReference>
<evidence type="ECO:0000313" key="3">
    <source>
        <dbReference type="EMBL" id="MCP2333896.1"/>
    </source>
</evidence>
<sequence>MVTAEAGFSWRTSSRSNDNGQCVEIGRSREASGTEVAGIRDTKNRDGGTLRLDNATLTTFLNAVKVGRF</sequence>